<dbReference type="AlphaFoldDB" id="A0A6H5HHM6"/>
<organism evidence="1 2">
    <name type="scientific">Nesidiocoris tenuis</name>
    <dbReference type="NCBI Taxonomy" id="355587"/>
    <lineage>
        <taxon>Eukaryota</taxon>
        <taxon>Metazoa</taxon>
        <taxon>Ecdysozoa</taxon>
        <taxon>Arthropoda</taxon>
        <taxon>Hexapoda</taxon>
        <taxon>Insecta</taxon>
        <taxon>Pterygota</taxon>
        <taxon>Neoptera</taxon>
        <taxon>Paraneoptera</taxon>
        <taxon>Hemiptera</taxon>
        <taxon>Heteroptera</taxon>
        <taxon>Panheteroptera</taxon>
        <taxon>Cimicomorpha</taxon>
        <taxon>Miridae</taxon>
        <taxon>Dicyphina</taxon>
        <taxon>Nesidiocoris</taxon>
    </lineage>
</organism>
<proteinExistence type="predicted"/>
<name>A0A6H5HHM6_9HEMI</name>
<sequence length="272" mass="31371">MKNKVTTLNLIKFCSTQNSPVPKIEDNRFFDLREHGWKNCSENLRKSACPTYCVLSTHHWLTLNDSRYLFGRPSSTTSQKSSEALKTYGPGDAADHLAVLASKQGKLNPTTEMCYKNCYNLLDIHCNTQWRNTYTTRQGAGSWTRNLIQDPMKQPWFSDFPDLPIRTITIINRILLGHGRNNLFMYRMGKRLNPLCDLCDLAEEESMEHLLLRCSFSGIILVYMRDQLPSVQNNATDQDKLQIMKTFLRLCLQQPAMLHDFVHLLNDLHVAV</sequence>
<evidence type="ECO:0000313" key="2">
    <source>
        <dbReference type="Proteomes" id="UP000479000"/>
    </source>
</evidence>
<protein>
    <submittedName>
        <fullName evidence="1">Uncharacterized protein</fullName>
    </submittedName>
</protein>
<keyword evidence="2" id="KW-1185">Reference proteome</keyword>
<dbReference type="EMBL" id="CADCXU010030373">
    <property type="protein sequence ID" value="CAB0016476.1"/>
    <property type="molecule type" value="Genomic_DNA"/>
</dbReference>
<gene>
    <name evidence="1" type="ORF">NTEN_LOCUS20650</name>
</gene>
<reference evidence="1 2" key="1">
    <citation type="submission" date="2020-02" db="EMBL/GenBank/DDBJ databases">
        <authorList>
            <person name="Ferguson B K."/>
        </authorList>
    </citation>
    <scope>NUCLEOTIDE SEQUENCE [LARGE SCALE GENOMIC DNA]</scope>
</reference>
<accession>A0A6H5HHM6</accession>
<dbReference type="Proteomes" id="UP000479000">
    <property type="component" value="Unassembled WGS sequence"/>
</dbReference>
<evidence type="ECO:0000313" key="1">
    <source>
        <dbReference type="EMBL" id="CAB0016476.1"/>
    </source>
</evidence>